<gene>
    <name evidence="5" type="ORF">AT9943_LOCUS9045</name>
</gene>
<dbReference type="SUPFAM" id="SSF54695">
    <property type="entry name" value="POZ domain"/>
    <property type="match status" value="2"/>
</dbReference>
<evidence type="ECO:0000259" key="4">
    <source>
        <dbReference type="PROSITE" id="PS50097"/>
    </source>
</evidence>
<dbReference type="SMART" id="SM00225">
    <property type="entry name" value="BTB"/>
    <property type="match status" value="1"/>
</dbReference>
<evidence type="ECO:0000313" key="5">
    <source>
        <dbReference type="EMBL" id="CAD5320955.1"/>
    </source>
</evidence>
<dbReference type="Pfam" id="PF00651">
    <property type="entry name" value="BTB"/>
    <property type="match status" value="2"/>
</dbReference>
<protein>
    <submittedName>
        <fullName evidence="5">(thale cress) hypothetical protein</fullName>
    </submittedName>
</protein>
<keyword evidence="3" id="KW-0833">Ubl conjugation pathway</keyword>
<dbReference type="PANTHER" id="PTHR47274:SF3">
    <property type="entry name" value="BTB DOMAIN-CONTAINING PROTEIN"/>
    <property type="match status" value="1"/>
</dbReference>
<dbReference type="CDD" id="cd18186">
    <property type="entry name" value="BTB_POZ_ZBTB_KLHL-like"/>
    <property type="match status" value="2"/>
</dbReference>
<dbReference type="AlphaFoldDB" id="A0A7G2EFV7"/>
<evidence type="ECO:0000313" key="6">
    <source>
        <dbReference type="Proteomes" id="UP000516314"/>
    </source>
</evidence>
<name>A0A7G2EFV7_ARATH</name>
<proteinExistence type="predicted"/>
<dbReference type="InterPro" id="IPR011333">
    <property type="entry name" value="SKP1/BTB/POZ_sf"/>
</dbReference>
<feature type="domain" description="BTB" evidence="4">
    <location>
        <begin position="24"/>
        <end position="98"/>
    </location>
</feature>
<dbReference type="Proteomes" id="UP000516314">
    <property type="component" value="Chromosome 2"/>
</dbReference>
<dbReference type="GO" id="GO:0016567">
    <property type="term" value="P:protein ubiquitination"/>
    <property type="evidence" value="ECO:0007669"/>
    <property type="project" value="UniProtKB-UniPathway"/>
</dbReference>
<dbReference type="PROSITE" id="PS50097">
    <property type="entry name" value="BTB"/>
    <property type="match status" value="2"/>
</dbReference>
<accession>A0A7G2EFV7</accession>
<evidence type="ECO:0000256" key="2">
    <source>
        <dbReference type="ARBA" id="ARBA00004906"/>
    </source>
</evidence>
<feature type="domain" description="BTB" evidence="4">
    <location>
        <begin position="125"/>
        <end position="199"/>
    </location>
</feature>
<comment type="function">
    <text evidence="1">May act as a substrate-specific adapter of an E3 ubiquitin-protein ligase complex (CUL3-RBX1-BTB) which mediates the ubiquitination and subsequent proteasomal degradation of target proteins.</text>
</comment>
<dbReference type="Gene3D" id="3.30.710.10">
    <property type="entry name" value="Potassium Channel Kv1.1, Chain A"/>
    <property type="match status" value="2"/>
</dbReference>
<reference evidence="5 6" key="1">
    <citation type="submission" date="2020-09" db="EMBL/GenBank/DDBJ databases">
        <authorList>
            <person name="Ashkenazy H."/>
        </authorList>
    </citation>
    <scope>NUCLEOTIDE SEQUENCE [LARGE SCALE GENOMIC DNA]</scope>
    <source>
        <strain evidence="6">cv. Cdm-0</strain>
    </source>
</reference>
<evidence type="ECO:0000256" key="3">
    <source>
        <dbReference type="ARBA" id="ARBA00022786"/>
    </source>
</evidence>
<dbReference type="PANTHER" id="PTHR47274">
    <property type="entry name" value="BTB/POZ DOMAIN CONTAINING PROTEIN, EXPRESSED-RELATED"/>
    <property type="match status" value="1"/>
</dbReference>
<sequence>MATETNKELFVGGFAKILKEQRQVDVRLKAGDSGDEGASTSAHKLVLSARSEVFKKMLESDEIKASAQLETITLCEMKHEELEAFIEFIYSDGSMLSAKEKQHKMANKIEFIDSFAKYWKEKVGVDVLLKAGDQTDPIPAHKIILAASSEVLKQMIDSTSSATADKYKIPYLQELCSNQLIASMNSSNAFNVLELADIL</sequence>
<dbReference type="EMBL" id="LR881467">
    <property type="protein sequence ID" value="CAD5320955.1"/>
    <property type="molecule type" value="Genomic_DNA"/>
</dbReference>
<dbReference type="UniPathway" id="UPA00143"/>
<organism evidence="5 6">
    <name type="scientific">Arabidopsis thaliana</name>
    <name type="common">Mouse-ear cress</name>
    <dbReference type="NCBI Taxonomy" id="3702"/>
    <lineage>
        <taxon>Eukaryota</taxon>
        <taxon>Viridiplantae</taxon>
        <taxon>Streptophyta</taxon>
        <taxon>Embryophyta</taxon>
        <taxon>Tracheophyta</taxon>
        <taxon>Spermatophyta</taxon>
        <taxon>Magnoliopsida</taxon>
        <taxon>eudicotyledons</taxon>
        <taxon>Gunneridae</taxon>
        <taxon>Pentapetalae</taxon>
        <taxon>rosids</taxon>
        <taxon>malvids</taxon>
        <taxon>Brassicales</taxon>
        <taxon>Brassicaceae</taxon>
        <taxon>Camelineae</taxon>
        <taxon>Arabidopsis</taxon>
    </lineage>
</organism>
<evidence type="ECO:0000256" key="1">
    <source>
        <dbReference type="ARBA" id="ARBA00002668"/>
    </source>
</evidence>
<dbReference type="InterPro" id="IPR044784">
    <property type="entry name" value="At1g01640-like"/>
</dbReference>
<comment type="pathway">
    <text evidence="2">Protein modification; protein ubiquitination.</text>
</comment>
<dbReference type="InterPro" id="IPR000210">
    <property type="entry name" value="BTB/POZ_dom"/>
</dbReference>